<protein>
    <submittedName>
        <fullName evidence="1">Uncharacterized protein</fullName>
    </submittedName>
</protein>
<evidence type="ECO:0000313" key="1">
    <source>
        <dbReference type="EMBL" id="GHC45421.1"/>
    </source>
</evidence>
<gene>
    <name evidence="1" type="ORF">GCM10010507_20860</name>
</gene>
<organism evidence="1 2">
    <name type="scientific">Streptomyces cinnamoneus</name>
    <name type="common">Streptoverticillium cinnamoneum</name>
    <dbReference type="NCBI Taxonomy" id="53446"/>
    <lineage>
        <taxon>Bacteria</taxon>
        <taxon>Bacillati</taxon>
        <taxon>Actinomycetota</taxon>
        <taxon>Actinomycetes</taxon>
        <taxon>Kitasatosporales</taxon>
        <taxon>Streptomycetaceae</taxon>
        <taxon>Streptomyces</taxon>
        <taxon>Streptomyces cinnamoneus group</taxon>
    </lineage>
</organism>
<dbReference type="AlphaFoldDB" id="A0A918WGU7"/>
<sequence>MEAFSAVQADPKVSQDLIEAALTLLPELHAALDAAQSASRPATAARLAAARKTVDRSAGVYREADR</sequence>
<name>A0A918WGU7_STRCJ</name>
<evidence type="ECO:0000313" key="2">
    <source>
        <dbReference type="Proteomes" id="UP000646244"/>
    </source>
</evidence>
<reference evidence="1" key="1">
    <citation type="journal article" date="2014" name="Int. J. Syst. Evol. Microbiol.">
        <title>Complete genome sequence of Corynebacterium casei LMG S-19264T (=DSM 44701T), isolated from a smear-ripened cheese.</title>
        <authorList>
            <consortium name="US DOE Joint Genome Institute (JGI-PGF)"/>
            <person name="Walter F."/>
            <person name="Albersmeier A."/>
            <person name="Kalinowski J."/>
            <person name="Ruckert C."/>
        </authorList>
    </citation>
    <scope>NUCLEOTIDE SEQUENCE</scope>
    <source>
        <strain evidence="1">JCM 4633</strain>
    </source>
</reference>
<comment type="caution">
    <text evidence="1">The sequence shown here is derived from an EMBL/GenBank/DDBJ whole genome shotgun (WGS) entry which is preliminary data.</text>
</comment>
<reference evidence="1" key="2">
    <citation type="submission" date="2020-09" db="EMBL/GenBank/DDBJ databases">
        <authorList>
            <person name="Sun Q."/>
            <person name="Ohkuma M."/>
        </authorList>
    </citation>
    <scope>NUCLEOTIDE SEQUENCE</scope>
    <source>
        <strain evidence="1">JCM 4633</strain>
    </source>
</reference>
<proteinExistence type="predicted"/>
<accession>A0A918WGU7</accession>
<dbReference type="Proteomes" id="UP000646244">
    <property type="component" value="Unassembled WGS sequence"/>
</dbReference>
<dbReference type="EMBL" id="BMVB01000005">
    <property type="protein sequence ID" value="GHC45421.1"/>
    <property type="molecule type" value="Genomic_DNA"/>
</dbReference>